<keyword evidence="16" id="KW-1185">Reference proteome</keyword>
<dbReference type="GO" id="GO:0015271">
    <property type="term" value="F:outward rectifier potassium channel activity"/>
    <property type="evidence" value="ECO:0007669"/>
    <property type="project" value="TreeGrafter"/>
</dbReference>
<dbReference type="InterPro" id="IPR003092">
    <property type="entry name" value="2pore_dom_K_chnl_TASK"/>
</dbReference>
<evidence type="ECO:0000256" key="14">
    <source>
        <dbReference type="SAM" id="Phobius"/>
    </source>
</evidence>
<dbReference type="SUPFAM" id="SSF81324">
    <property type="entry name" value="Voltage-gated potassium channels"/>
    <property type="match status" value="2"/>
</dbReference>
<keyword evidence="11 12" id="KW-0407">Ion channel</keyword>
<gene>
    <name evidence="17" type="primary">LOC116948450</name>
</gene>
<evidence type="ECO:0000256" key="2">
    <source>
        <dbReference type="ARBA" id="ARBA00006666"/>
    </source>
</evidence>
<organism evidence="16 17">
    <name type="scientific">Petromyzon marinus</name>
    <name type="common">Sea lamprey</name>
    <dbReference type="NCBI Taxonomy" id="7757"/>
    <lineage>
        <taxon>Eukaryota</taxon>
        <taxon>Metazoa</taxon>
        <taxon>Chordata</taxon>
        <taxon>Craniata</taxon>
        <taxon>Vertebrata</taxon>
        <taxon>Cyclostomata</taxon>
        <taxon>Hyperoartia</taxon>
        <taxon>Petromyzontiformes</taxon>
        <taxon>Petromyzontidae</taxon>
        <taxon>Petromyzon</taxon>
    </lineage>
</organism>
<evidence type="ECO:0000256" key="11">
    <source>
        <dbReference type="ARBA" id="ARBA00023303"/>
    </source>
</evidence>
<reference evidence="17" key="1">
    <citation type="submission" date="2025-08" db="UniProtKB">
        <authorList>
            <consortium name="RefSeq"/>
        </authorList>
    </citation>
    <scope>IDENTIFICATION</scope>
    <source>
        <tissue evidence="17">Sperm</tissue>
    </source>
</reference>
<evidence type="ECO:0000313" key="16">
    <source>
        <dbReference type="Proteomes" id="UP001318040"/>
    </source>
</evidence>
<keyword evidence="9 12" id="KW-0406">Ion transport</keyword>
<evidence type="ECO:0000256" key="8">
    <source>
        <dbReference type="ARBA" id="ARBA00022989"/>
    </source>
</evidence>
<feature type="domain" description="Potassium channel" evidence="15">
    <location>
        <begin position="92"/>
        <end position="149"/>
    </location>
</feature>
<comment type="similarity">
    <text evidence="2 12">Belongs to the two pore domain potassium channel (TC 1.A.1.8) family.</text>
</comment>
<feature type="region of interest" description="Disordered" evidence="13">
    <location>
        <begin position="291"/>
        <end position="332"/>
    </location>
</feature>
<keyword evidence="3 12" id="KW-0813">Transport</keyword>
<feature type="transmembrane region" description="Helical" evidence="14">
    <location>
        <begin position="232"/>
        <end position="258"/>
    </location>
</feature>
<feature type="transmembrane region" description="Helical" evidence="14">
    <location>
        <begin position="127"/>
        <end position="148"/>
    </location>
</feature>
<name>A0AAJ7TP73_PETMA</name>
<dbReference type="Pfam" id="PF07885">
    <property type="entry name" value="Ion_trans_2"/>
    <property type="match status" value="2"/>
</dbReference>
<evidence type="ECO:0000259" key="15">
    <source>
        <dbReference type="Pfam" id="PF07885"/>
    </source>
</evidence>
<evidence type="ECO:0000256" key="7">
    <source>
        <dbReference type="ARBA" id="ARBA00022958"/>
    </source>
</evidence>
<dbReference type="Gene3D" id="1.10.287.70">
    <property type="match status" value="1"/>
</dbReference>
<feature type="domain" description="Potassium channel" evidence="15">
    <location>
        <begin position="173"/>
        <end position="258"/>
    </location>
</feature>
<feature type="transmembrane region" description="Helical" evidence="14">
    <location>
        <begin position="202"/>
        <end position="220"/>
    </location>
</feature>
<dbReference type="AlphaFoldDB" id="A0AAJ7TP73"/>
<sequence>MGCRGNKTCCGHCWGWVVALAYFGYLLIGAAVFQALEKATETSNQENLQLEKLEFLRNYTCLDAEALKQFAQVVVEAMSKGLHPEGNFSSITNWDFSSSFFFAGTVVTTIGYGHLSPNTVGGQVFCAFYALFGIPFNVIVLNMVGKSITRHAKRLEIQIRKKGFNKVKVAIALLSLLGGTVLFLLLPPLVFGVLEGWTYTEGFYYAFITLSTIGFGDYVVGNNPNRTYAHSYRGLVALWIIFGIAWLAIIFNLFMGIIEESKRVLNKVRFKPRQNGKFCVLMCADAPIQKSGSASDEKLGTAYGSAATPEKESAEPLGVSGTPSSTGSTDGGEAEIALKALGVANAH</sequence>
<evidence type="ECO:0000256" key="13">
    <source>
        <dbReference type="SAM" id="MobiDB-lite"/>
    </source>
</evidence>
<dbReference type="GO" id="GO:0005886">
    <property type="term" value="C:plasma membrane"/>
    <property type="evidence" value="ECO:0007669"/>
    <property type="project" value="TreeGrafter"/>
</dbReference>
<evidence type="ECO:0000256" key="12">
    <source>
        <dbReference type="RuleBase" id="RU003857"/>
    </source>
</evidence>
<dbReference type="FunFam" id="1.10.287.70:FF:000110">
    <property type="entry name" value="Potassium channel subfamily K member"/>
    <property type="match status" value="1"/>
</dbReference>
<dbReference type="GO" id="GO:0022841">
    <property type="term" value="F:potassium ion leak channel activity"/>
    <property type="evidence" value="ECO:0007669"/>
    <property type="project" value="TreeGrafter"/>
</dbReference>
<dbReference type="PRINTS" id="PR01333">
    <property type="entry name" value="2POREKCHANEL"/>
</dbReference>
<dbReference type="InterPro" id="IPR013099">
    <property type="entry name" value="K_chnl_dom"/>
</dbReference>
<protein>
    <submittedName>
        <fullName evidence="17">Potassium channel subfamily K member 16-like</fullName>
    </submittedName>
</protein>
<proteinExistence type="inferred from homology"/>
<dbReference type="PRINTS" id="PR01095">
    <property type="entry name" value="TASKCHANNEL"/>
</dbReference>
<keyword evidence="10 14" id="KW-0472">Membrane</keyword>
<feature type="transmembrane region" description="Helical" evidence="14">
    <location>
        <begin position="14"/>
        <end position="36"/>
    </location>
</feature>
<accession>A0AAJ7TP73</accession>
<dbReference type="InterPro" id="IPR003280">
    <property type="entry name" value="2pore_dom_K_chnl"/>
</dbReference>
<keyword evidence="8 14" id="KW-1133">Transmembrane helix</keyword>
<evidence type="ECO:0000256" key="10">
    <source>
        <dbReference type="ARBA" id="ARBA00023136"/>
    </source>
</evidence>
<feature type="transmembrane region" description="Helical" evidence="14">
    <location>
        <begin position="169"/>
        <end position="190"/>
    </location>
</feature>
<evidence type="ECO:0000256" key="4">
    <source>
        <dbReference type="ARBA" id="ARBA00022538"/>
    </source>
</evidence>
<dbReference type="Proteomes" id="UP001318040">
    <property type="component" value="Chromosome 33"/>
</dbReference>
<keyword evidence="4" id="KW-0633">Potassium transport</keyword>
<keyword evidence="7" id="KW-0630">Potassium</keyword>
<evidence type="ECO:0000313" key="17">
    <source>
        <dbReference type="RefSeq" id="XP_032821024.1"/>
    </source>
</evidence>
<evidence type="ECO:0000256" key="1">
    <source>
        <dbReference type="ARBA" id="ARBA00004141"/>
    </source>
</evidence>
<comment type="subcellular location">
    <subcellularLocation>
        <location evidence="1">Membrane</location>
        <topology evidence="1">Multi-pass membrane protein</topology>
    </subcellularLocation>
</comment>
<dbReference type="GO" id="GO:0030322">
    <property type="term" value="P:stabilization of membrane potential"/>
    <property type="evidence" value="ECO:0007669"/>
    <property type="project" value="TreeGrafter"/>
</dbReference>
<evidence type="ECO:0000256" key="9">
    <source>
        <dbReference type="ARBA" id="ARBA00023065"/>
    </source>
</evidence>
<keyword evidence="5 12" id="KW-0812">Transmembrane</keyword>
<dbReference type="RefSeq" id="XP_032821024.1">
    <property type="nucleotide sequence ID" value="XM_032965133.1"/>
</dbReference>
<evidence type="ECO:0000256" key="3">
    <source>
        <dbReference type="ARBA" id="ARBA00022448"/>
    </source>
</evidence>
<keyword evidence="6" id="KW-0631">Potassium channel</keyword>
<dbReference type="PANTHER" id="PTHR11003">
    <property type="entry name" value="POTASSIUM CHANNEL, SUBFAMILY K"/>
    <property type="match status" value="1"/>
</dbReference>
<evidence type="ECO:0000256" key="5">
    <source>
        <dbReference type="ARBA" id="ARBA00022692"/>
    </source>
</evidence>
<dbReference type="PANTHER" id="PTHR11003:SF104">
    <property type="entry name" value="POTASSIUM CHANNEL SUBFAMILY K MEMBER 16"/>
    <property type="match status" value="1"/>
</dbReference>
<dbReference type="KEGG" id="pmrn:116948450"/>
<evidence type="ECO:0000256" key="6">
    <source>
        <dbReference type="ARBA" id="ARBA00022826"/>
    </source>
</evidence>